<proteinExistence type="predicted"/>
<comment type="caution">
    <text evidence="1">The sequence shown here is derived from an EMBL/GenBank/DDBJ whole genome shotgun (WGS) entry which is preliminary data.</text>
</comment>
<name>A0A1V4I7V8_9FIRM</name>
<sequence>MEFIFSKITRSRLMGSVGLIICWQDKNDTVYQYFLLDAEGLGIADYVSIKNPSKDILHREEERLMGGLGAERIYISEDEAVFLVNYFGNKNLRYEKELPGKIEEYKFMIDKKVKEIDMFSKICKDIETEVEFVNYIVMRFIARDREALEYFSLNKQISDMYITNANGTLLKNKVTKIAEKKYKCQSLFEDDDGYYKINIGVQVGDFKITSLMVGEKEAVDHFYVLKELRKKEYITIYRVNNGQDFKNNFYKDNPYLMKMEFESGVMFTEFKKNNDHVKNNTYIISDDIKSIYYITNEDQLIVANYCEDDKIYTDTTIKEKYSNYVEFEDEYGFEGSLIYEFAQDGYSNFYDFISE</sequence>
<reference evidence="1 2" key="1">
    <citation type="submission" date="2017-03" db="EMBL/GenBank/DDBJ databases">
        <title>Genome sequence of Clostridium thermoalcaliphilum DSM 7309.</title>
        <authorList>
            <person name="Poehlein A."/>
            <person name="Daniel R."/>
        </authorList>
    </citation>
    <scope>NUCLEOTIDE SEQUENCE [LARGE SCALE GENOMIC DNA]</scope>
    <source>
        <strain evidence="1 2">DSM 7309</strain>
    </source>
</reference>
<dbReference type="STRING" id="29349.CLOTH_11570"/>
<dbReference type="EMBL" id="MZGW01000003">
    <property type="protein sequence ID" value="OPJ55979.1"/>
    <property type="molecule type" value="Genomic_DNA"/>
</dbReference>
<keyword evidence="2" id="KW-1185">Reference proteome</keyword>
<dbReference type="Proteomes" id="UP000190140">
    <property type="component" value="Unassembled WGS sequence"/>
</dbReference>
<protein>
    <submittedName>
        <fullName evidence="1">Uncharacterized protein</fullName>
    </submittedName>
</protein>
<gene>
    <name evidence="1" type="ORF">CLOTH_11570</name>
</gene>
<organism evidence="1 2">
    <name type="scientific">Alkalithermobacter paradoxus</name>
    <dbReference type="NCBI Taxonomy" id="29349"/>
    <lineage>
        <taxon>Bacteria</taxon>
        <taxon>Bacillati</taxon>
        <taxon>Bacillota</taxon>
        <taxon>Clostridia</taxon>
        <taxon>Peptostreptococcales</taxon>
        <taxon>Tepidibacteraceae</taxon>
        <taxon>Alkalithermobacter</taxon>
    </lineage>
</organism>
<dbReference type="OrthoDB" id="2078434at2"/>
<dbReference type="RefSeq" id="WP_079412039.1">
    <property type="nucleotide sequence ID" value="NZ_MZGW01000003.1"/>
</dbReference>
<evidence type="ECO:0000313" key="2">
    <source>
        <dbReference type="Proteomes" id="UP000190140"/>
    </source>
</evidence>
<dbReference type="AlphaFoldDB" id="A0A1V4I7V8"/>
<evidence type="ECO:0000313" key="1">
    <source>
        <dbReference type="EMBL" id="OPJ55979.1"/>
    </source>
</evidence>
<accession>A0A1V4I7V8</accession>